<comment type="caution">
    <text evidence="2">The sequence shown here is derived from an EMBL/GenBank/DDBJ whole genome shotgun (WGS) entry which is preliminary data.</text>
</comment>
<keyword evidence="3" id="KW-1185">Reference proteome</keyword>
<dbReference type="OrthoDB" id="9808735at2"/>
<dbReference type="Pfam" id="PF00581">
    <property type="entry name" value="Rhodanese"/>
    <property type="match status" value="1"/>
</dbReference>
<organism evidence="2 3">
    <name type="scientific">Cochleicola gelatinilyticus</name>
    <dbReference type="NCBI Taxonomy" id="1763537"/>
    <lineage>
        <taxon>Bacteria</taxon>
        <taxon>Pseudomonadati</taxon>
        <taxon>Bacteroidota</taxon>
        <taxon>Flavobacteriia</taxon>
        <taxon>Flavobacteriales</taxon>
        <taxon>Flavobacteriaceae</taxon>
        <taxon>Cochleicola</taxon>
    </lineage>
</organism>
<dbReference type="AlphaFoldDB" id="A0A167KBP0"/>
<dbReference type="InterPro" id="IPR036873">
    <property type="entry name" value="Rhodanese-like_dom_sf"/>
</dbReference>
<evidence type="ECO:0000313" key="2">
    <source>
        <dbReference type="EMBL" id="OAB81699.1"/>
    </source>
</evidence>
<feature type="domain" description="Rhodanese" evidence="1">
    <location>
        <begin position="15"/>
        <end position="103"/>
    </location>
</feature>
<dbReference type="EMBL" id="LRXL01000004">
    <property type="protein sequence ID" value="OAB81699.1"/>
    <property type="molecule type" value="Genomic_DNA"/>
</dbReference>
<dbReference type="PROSITE" id="PS50206">
    <property type="entry name" value="RHODANESE_3"/>
    <property type="match status" value="1"/>
</dbReference>
<dbReference type="STRING" id="1763537.ULVI_00810"/>
<sequence>MADLTQAQWSEQLEADEHAVILDVRTDAEVAEGYIPEAIHMDIFNAGAFMEKAKELDTSKNYYVYCRSGGRSGQACAILNSLGFNNTYNLMGGFSEWNGASTNS</sequence>
<accession>A0A167KBP0</accession>
<evidence type="ECO:0000313" key="3">
    <source>
        <dbReference type="Proteomes" id="UP000077013"/>
    </source>
</evidence>
<dbReference type="Gene3D" id="3.40.250.10">
    <property type="entry name" value="Rhodanese-like domain"/>
    <property type="match status" value="1"/>
</dbReference>
<dbReference type="PANTHER" id="PTHR43031:SF1">
    <property type="entry name" value="PYRIDINE NUCLEOTIDE-DISULPHIDE OXIDOREDUCTASE"/>
    <property type="match status" value="1"/>
</dbReference>
<dbReference type="SUPFAM" id="SSF52821">
    <property type="entry name" value="Rhodanese/Cell cycle control phosphatase"/>
    <property type="match status" value="1"/>
</dbReference>
<evidence type="ECO:0000259" key="1">
    <source>
        <dbReference type="PROSITE" id="PS50206"/>
    </source>
</evidence>
<reference evidence="2 3" key="1">
    <citation type="submission" date="2016-02" db="EMBL/GenBank/DDBJ databases">
        <title>Ulvibacter sp. LPB0005, isolated from Thais luteostoma.</title>
        <authorList>
            <person name="Shin S.-K."/>
            <person name="Yi H."/>
        </authorList>
    </citation>
    <scope>NUCLEOTIDE SEQUENCE [LARGE SCALE GENOMIC DNA]</scope>
    <source>
        <strain evidence="2 3">LPB0005</strain>
    </source>
</reference>
<dbReference type="Proteomes" id="UP000077013">
    <property type="component" value="Unassembled WGS sequence"/>
</dbReference>
<protein>
    <submittedName>
        <fullName evidence="2">Rhodanese</fullName>
    </submittedName>
</protein>
<dbReference type="InterPro" id="IPR050229">
    <property type="entry name" value="GlpE_sulfurtransferase"/>
</dbReference>
<dbReference type="CDD" id="cd00158">
    <property type="entry name" value="RHOD"/>
    <property type="match status" value="1"/>
</dbReference>
<dbReference type="RefSeq" id="WP_068588461.1">
    <property type="nucleotide sequence ID" value="NZ_LRXL01000004.1"/>
</dbReference>
<proteinExistence type="predicted"/>
<dbReference type="SMART" id="SM00450">
    <property type="entry name" value="RHOD"/>
    <property type="match status" value="1"/>
</dbReference>
<name>A0A167KBP0_9FLAO</name>
<dbReference type="PANTHER" id="PTHR43031">
    <property type="entry name" value="FAD-DEPENDENT OXIDOREDUCTASE"/>
    <property type="match status" value="1"/>
</dbReference>
<dbReference type="InterPro" id="IPR001763">
    <property type="entry name" value="Rhodanese-like_dom"/>
</dbReference>
<gene>
    <name evidence="2" type="ORF">ULVI_00810</name>
</gene>